<dbReference type="AlphaFoldDB" id="A0A7J6NGM0"/>
<feature type="transmembrane region" description="Helical" evidence="7">
    <location>
        <begin position="195"/>
        <end position="215"/>
    </location>
</feature>
<keyword evidence="2" id="KW-0813">Transport</keyword>
<feature type="transmembrane region" description="Helical" evidence="7">
    <location>
        <begin position="428"/>
        <end position="449"/>
    </location>
</feature>
<feature type="transmembrane region" description="Helical" evidence="7">
    <location>
        <begin position="99"/>
        <end position="118"/>
    </location>
</feature>
<evidence type="ECO:0000256" key="3">
    <source>
        <dbReference type="ARBA" id="ARBA00022692"/>
    </source>
</evidence>
<evidence type="ECO:0000256" key="1">
    <source>
        <dbReference type="ARBA" id="ARBA00004141"/>
    </source>
</evidence>
<dbReference type="OrthoDB" id="430726at2759"/>
<gene>
    <name evidence="9" type="ORF">FOZ60_009748</name>
</gene>
<dbReference type="SUPFAM" id="SSF103473">
    <property type="entry name" value="MFS general substrate transporter"/>
    <property type="match status" value="1"/>
</dbReference>
<feature type="domain" description="Major facilitator superfamily (MFS) profile" evidence="8">
    <location>
        <begin position="18"/>
        <end position="450"/>
    </location>
</feature>
<dbReference type="InterPro" id="IPR011701">
    <property type="entry name" value="MFS"/>
</dbReference>
<evidence type="ECO:0000259" key="8">
    <source>
        <dbReference type="PROSITE" id="PS50850"/>
    </source>
</evidence>
<dbReference type="GO" id="GO:0022857">
    <property type="term" value="F:transmembrane transporter activity"/>
    <property type="evidence" value="ECO:0007669"/>
    <property type="project" value="InterPro"/>
</dbReference>
<dbReference type="EMBL" id="JABANP010000392">
    <property type="protein sequence ID" value="KAF4683035.1"/>
    <property type="molecule type" value="Genomic_DNA"/>
</dbReference>
<feature type="transmembrane region" description="Helical" evidence="7">
    <location>
        <begin position="301"/>
        <end position="321"/>
    </location>
</feature>
<comment type="caution">
    <text evidence="9">The sequence shown here is derived from an EMBL/GenBank/DDBJ whole genome shotgun (WGS) entry which is preliminary data.</text>
</comment>
<sequence>MSLPSHAPSTTSSSNRSLAYKILPLSFLGSANFGLLMPYLVRLKVAYFGGLFCERDDFSCATAAASFYGSILNAVISATAMVGVVVIGRASDRHGRKPFLLLSYAALILPVVGLLVGLNHISLTLYYVGMLLAAVAGNSTMGPLALCTACLADAAAGDDAFRLWMYSMVGGLIMLGIALWPMVGHLSNLLFGRAGFAFLCAAIGIIEILYIFFVIPETNPALRGGSTNKDDDEGESRAPRNSSEVGKDSYIHMFGRIFSARTMTLVTACVIVCLTDIQRDGSAGVELLYLQQIVDFAPKDISLTMFMSGILGFLVNLLVLPRAIKRGWMTGERMIYSGLLGLVVFQIGMAFTNSKVMAFCLLPLQAVPCSWFPAGLSAILSRYFGSDKIGHALGVLQSFTSLCGCIGPVVIGSLFAYTSLRGHGGITFLAAGIVSSVSFLVAVVMFSLIEYKRLVTAPDSDLTKPLAEASTGNAWTEVDAMNSRIYEAQKMGPIPVD</sequence>
<evidence type="ECO:0000313" key="10">
    <source>
        <dbReference type="Proteomes" id="UP000541610"/>
    </source>
</evidence>
<organism evidence="9 10">
    <name type="scientific">Perkinsus olseni</name>
    <name type="common">Perkinsus atlanticus</name>
    <dbReference type="NCBI Taxonomy" id="32597"/>
    <lineage>
        <taxon>Eukaryota</taxon>
        <taxon>Sar</taxon>
        <taxon>Alveolata</taxon>
        <taxon>Perkinsozoa</taxon>
        <taxon>Perkinsea</taxon>
        <taxon>Perkinsida</taxon>
        <taxon>Perkinsidae</taxon>
        <taxon>Perkinsus</taxon>
    </lineage>
</organism>
<dbReference type="Pfam" id="PF07690">
    <property type="entry name" value="MFS_1"/>
    <property type="match status" value="1"/>
</dbReference>
<evidence type="ECO:0000256" key="4">
    <source>
        <dbReference type="ARBA" id="ARBA00022989"/>
    </source>
</evidence>
<dbReference type="Gene3D" id="1.20.1250.20">
    <property type="entry name" value="MFS general substrate transporter like domains"/>
    <property type="match status" value="1"/>
</dbReference>
<dbReference type="GO" id="GO:0016020">
    <property type="term" value="C:membrane"/>
    <property type="evidence" value="ECO:0007669"/>
    <property type="project" value="UniProtKB-SubCell"/>
</dbReference>
<comment type="subcellular location">
    <subcellularLocation>
        <location evidence="1">Membrane</location>
        <topology evidence="1">Multi-pass membrane protein</topology>
    </subcellularLocation>
</comment>
<dbReference type="PROSITE" id="PS50850">
    <property type="entry name" value="MFS"/>
    <property type="match status" value="1"/>
</dbReference>
<feature type="region of interest" description="Disordered" evidence="6">
    <location>
        <begin position="224"/>
        <end position="244"/>
    </location>
</feature>
<feature type="transmembrane region" description="Helical" evidence="7">
    <location>
        <begin position="258"/>
        <end position="277"/>
    </location>
</feature>
<evidence type="ECO:0000256" key="2">
    <source>
        <dbReference type="ARBA" id="ARBA00022448"/>
    </source>
</evidence>
<name>A0A7J6NGM0_PEROL</name>
<keyword evidence="4 7" id="KW-1133">Transmembrane helix</keyword>
<reference evidence="9 10" key="1">
    <citation type="submission" date="2020-04" db="EMBL/GenBank/DDBJ databases">
        <title>Perkinsus olseni comparative genomics.</title>
        <authorList>
            <person name="Bogema D.R."/>
        </authorList>
    </citation>
    <scope>NUCLEOTIDE SEQUENCE [LARGE SCALE GENOMIC DNA]</scope>
    <source>
        <strain evidence="9">00978-12</strain>
    </source>
</reference>
<dbReference type="Proteomes" id="UP000541610">
    <property type="component" value="Unassembled WGS sequence"/>
</dbReference>
<dbReference type="PANTHER" id="PTHR23504">
    <property type="entry name" value="MAJOR FACILITATOR SUPERFAMILY DOMAIN-CONTAINING PROTEIN 10"/>
    <property type="match status" value="1"/>
</dbReference>
<protein>
    <recommendedName>
        <fullName evidence="8">Major facilitator superfamily (MFS) profile domain-containing protein</fullName>
    </recommendedName>
</protein>
<evidence type="ECO:0000256" key="7">
    <source>
        <dbReference type="SAM" id="Phobius"/>
    </source>
</evidence>
<dbReference type="InterPro" id="IPR036259">
    <property type="entry name" value="MFS_trans_sf"/>
</dbReference>
<keyword evidence="5 7" id="KW-0472">Membrane</keyword>
<feature type="transmembrane region" description="Helical" evidence="7">
    <location>
        <begin position="333"/>
        <end position="350"/>
    </location>
</feature>
<evidence type="ECO:0000256" key="5">
    <source>
        <dbReference type="ARBA" id="ARBA00023136"/>
    </source>
</evidence>
<accession>A0A7J6NGM0</accession>
<evidence type="ECO:0000256" key="6">
    <source>
        <dbReference type="SAM" id="MobiDB-lite"/>
    </source>
</evidence>
<feature type="transmembrane region" description="Helical" evidence="7">
    <location>
        <begin position="124"/>
        <end position="151"/>
    </location>
</feature>
<proteinExistence type="predicted"/>
<feature type="transmembrane region" description="Helical" evidence="7">
    <location>
        <begin position="22"/>
        <end position="41"/>
    </location>
</feature>
<evidence type="ECO:0000313" key="9">
    <source>
        <dbReference type="EMBL" id="KAF4683035.1"/>
    </source>
</evidence>
<feature type="transmembrane region" description="Helical" evidence="7">
    <location>
        <begin position="392"/>
        <end position="416"/>
    </location>
</feature>
<keyword evidence="3 7" id="KW-0812">Transmembrane</keyword>
<dbReference type="PANTHER" id="PTHR23504:SF15">
    <property type="entry name" value="MAJOR FACILITATOR SUPERFAMILY (MFS) PROFILE DOMAIN-CONTAINING PROTEIN"/>
    <property type="match status" value="1"/>
</dbReference>
<dbReference type="InterPro" id="IPR020846">
    <property type="entry name" value="MFS_dom"/>
</dbReference>
<feature type="transmembrane region" description="Helical" evidence="7">
    <location>
        <begin position="61"/>
        <end position="87"/>
    </location>
</feature>
<feature type="transmembrane region" description="Helical" evidence="7">
    <location>
        <begin position="163"/>
        <end position="183"/>
    </location>
</feature>
<feature type="transmembrane region" description="Helical" evidence="7">
    <location>
        <begin position="356"/>
        <end position="380"/>
    </location>
</feature>